<evidence type="ECO:0000256" key="3">
    <source>
        <dbReference type="ARBA" id="ARBA00022989"/>
    </source>
</evidence>
<protein>
    <recommendedName>
        <fullName evidence="8">H+/Cl-antiporter ClcA</fullName>
    </recommendedName>
</protein>
<feature type="transmembrane region" description="Helical" evidence="5">
    <location>
        <begin position="277"/>
        <end position="297"/>
    </location>
</feature>
<name>A0ABX4I5J4_9LACT</name>
<evidence type="ECO:0000256" key="4">
    <source>
        <dbReference type="ARBA" id="ARBA00023136"/>
    </source>
</evidence>
<dbReference type="PANTHER" id="PTHR43427:SF12">
    <property type="entry name" value="CHLORIDE TRANSPORTER"/>
    <property type="match status" value="1"/>
</dbReference>
<comment type="subcellular location">
    <subcellularLocation>
        <location evidence="1">Membrane</location>
        <topology evidence="1">Multi-pass membrane protein</topology>
    </subcellularLocation>
</comment>
<dbReference type="SUPFAM" id="SSF81340">
    <property type="entry name" value="Clc chloride channel"/>
    <property type="match status" value="1"/>
</dbReference>
<gene>
    <name evidence="6" type="ORF">RR45_GL001652</name>
</gene>
<dbReference type="EMBL" id="JXJT01000048">
    <property type="protein sequence ID" value="PCR99008.1"/>
    <property type="molecule type" value="Genomic_DNA"/>
</dbReference>
<organism evidence="6 7">
    <name type="scientific">Pseudolactococcus chungangensis CAU 28 = DSM 22330</name>
    <dbReference type="NCBI Taxonomy" id="1122154"/>
    <lineage>
        <taxon>Bacteria</taxon>
        <taxon>Bacillati</taxon>
        <taxon>Bacillota</taxon>
        <taxon>Bacilli</taxon>
        <taxon>Lactobacillales</taxon>
        <taxon>Streptococcaceae</taxon>
        <taxon>Pseudolactococcus</taxon>
    </lineage>
</organism>
<dbReference type="InterPro" id="IPR001807">
    <property type="entry name" value="ClC"/>
</dbReference>
<evidence type="ECO:0000313" key="6">
    <source>
        <dbReference type="EMBL" id="PCR99008.1"/>
    </source>
</evidence>
<reference evidence="6 7" key="1">
    <citation type="submission" date="2014-12" db="EMBL/GenBank/DDBJ databases">
        <title>Draft genome sequences of 10 type strains of Lactococcus.</title>
        <authorList>
            <person name="Sun Z."/>
            <person name="Zhong Z."/>
            <person name="Liu W."/>
            <person name="Zhang W."/>
            <person name="Zhang H."/>
        </authorList>
    </citation>
    <scope>NUCLEOTIDE SEQUENCE [LARGE SCALE GENOMIC DNA]</scope>
    <source>
        <strain evidence="6 7">DSM 22330</strain>
    </source>
</reference>
<dbReference type="Proteomes" id="UP000218979">
    <property type="component" value="Unassembled WGS sequence"/>
</dbReference>
<keyword evidence="2 5" id="KW-0812">Transmembrane</keyword>
<feature type="transmembrane region" description="Helical" evidence="5">
    <location>
        <begin position="427"/>
        <end position="448"/>
    </location>
</feature>
<sequence>MVFFRDLDHYGLWGYCGDNSHRQDCQCYPVSLWPPLFRLSVRDCGDLLYGDEQALAQGGGSKVMKKQNLRILLSGFCLSSLIALVAFLFLMAEKFGSHLLWESWGHSVPFPNLYKGLLLLVGGFLVFALKRKWGSLPRTSHELMEELKEGQTVNYRHTWRSLVLALLILVMGAGVGPEAPLLGAVIAYSIWQADKLRYLEANREQLKHLPLQDKFVRLFHPSQYLLTYPASQKGTDKKKRLFFIVNGLIIFVLLMRMTEQPSFITKLGDSQWQMAELVLILPLMLYGFLFGKVYYWLMKKIKAVLKAYSLPLFAKVMLGAIAIFGIAVFAPSLLFSGQHAMHSVVEMGLELPVLVLFGLSLLKLLFLEICLETGWTGGDIFPITFASILQGFAVAQLLPGYDPLFVVLVVSLSLAVTLLQKEWLAGIFISLFFPVKLWPIALILIFMLRWMGIKVKAGRVHGEA</sequence>
<proteinExistence type="predicted"/>
<keyword evidence="3 5" id="KW-1133">Transmembrane helix</keyword>
<dbReference type="Gene3D" id="1.10.3080.10">
    <property type="entry name" value="Clc chloride channel"/>
    <property type="match status" value="1"/>
</dbReference>
<dbReference type="InterPro" id="IPR050368">
    <property type="entry name" value="ClC-type_chloride_channel"/>
</dbReference>
<feature type="transmembrane region" description="Helical" evidence="5">
    <location>
        <begin position="351"/>
        <end position="371"/>
    </location>
</feature>
<evidence type="ECO:0008006" key="8">
    <source>
        <dbReference type="Google" id="ProtNLM"/>
    </source>
</evidence>
<accession>A0ABX4I5J4</accession>
<keyword evidence="7" id="KW-1185">Reference proteome</keyword>
<evidence type="ECO:0000256" key="5">
    <source>
        <dbReference type="SAM" id="Phobius"/>
    </source>
</evidence>
<evidence type="ECO:0000256" key="2">
    <source>
        <dbReference type="ARBA" id="ARBA00022692"/>
    </source>
</evidence>
<evidence type="ECO:0000256" key="1">
    <source>
        <dbReference type="ARBA" id="ARBA00004141"/>
    </source>
</evidence>
<feature type="transmembrane region" description="Helical" evidence="5">
    <location>
        <begin position="309"/>
        <end position="331"/>
    </location>
</feature>
<comment type="caution">
    <text evidence="6">The sequence shown here is derived from an EMBL/GenBank/DDBJ whole genome shotgun (WGS) entry which is preliminary data.</text>
</comment>
<dbReference type="Pfam" id="PF00654">
    <property type="entry name" value="Voltage_CLC"/>
    <property type="match status" value="1"/>
</dbReference>
<dbReference type="InterPro" id="IPR014743">
    <property type="entry name" value="Cl-channel_core"/>
</dbReference>
<feature type="transmembrane region" description="Helical" evidence="5">
    <location>
        <begin position="241"/>
        <end position="257"/>
    </location>
</feature>
<dbReference type="PANTHER" id="PTHR43427">
    <property type="entry name" value="CHLORIDE CHANNEL PROTEIN CLC-E"/>
    <property type="match status" value="1"/>
</dbReference>
<evidence type="ECO:0000313" key="7">
    <source>
        <dbReference type="Proteomes" id="UP000218979"/>
    </source>
</evidence>
<feature type="transmembrane region" description="Helical" evidence="5">
    <location>
        <begin position="112"/>
        <end position="129"/>
    </location>
</feature>
<feature type="transmembrane region" description="Helical" evidence="5">
    <location>
        <begin position="404"/>
        <end position="420"/>
    </location>
</feature>
<keyword evidence="4 5" id="KW-0472">Membrane</keyword>
<feature type="transmembrane region" description="Helical" evidence="5">
    <location>
        <begin position="71"/>
        <end position="92"/>
    </location>
</feature>